<dbReference type="SUPFAM" id="SSF81383">
    <property type="entry name" value="F-box domain"/>
    <property type="match status" value="1"/>
</dbReference>
<keyword evidence="3" id="KW-1185">Reference proteome</keyword>
<evidence type="ECO:0000313" key="3">
    <source>
        <dbReference type="Proteomes" id="UP000660729"/>
    </source>
</evidence>
<dbReference type="EMBL" id="JABCIY010000061">
    <property type="protein sequence ID" value="KAF7194421.1"/>
    <property type="molecule type" value="Genomic_DNA"/>
</dbReference>
<feature type="compositionally biased region" description="Polar residues" evidence="1">
    <location>
        <begin position="7"/>
        <end position="36"/>
    </location>
</feature>
<reference evidence="2" key="1">
    <citation type="submission" date="2020-04" db="EMBL/GenBank/DDBJ databases">
        <title>Draft genome resource of the tomato pathogen Pseudocercospora fuligena.</title>
        <authorList>
            <person name="Zaccaron A."/>
        </authorList>
    </citation>
    <scope>NUCLEOTIDE SEQUENCE</scope>
    <source>
        <strain evidence="2">PF001</strain>
    </source>
</reference>
<dbReference type="Proteomes" id="UP000660729">
    <property type="component" value="Unassembled WGS sequence"/>
</dbReference>
<dbReference type="InterPro" id="IPR036047">
    <property type="entry name" value="F-box-like_dom_sf"/>
</dbReference>
<feature type="region of interest" description="Disordered" evidence="1">
    <location>
        <begin position="1"/>
        <end position="36"/>
    </location>
</feature>
<sequence>MEAGTNELKSSTANDALPTTGSKTIHNPNSSTAPDTIISTHQLSGALHPLDASISHIAILPPELHLRLLSELSARDIQKCRRLDRYFQSLIDNEQNNSLCTGPGVAQSLARLEEQTALLSDFPMDTTSENGTPTAFLSAFIRFIRYHGLAPFEETGALYCKIVGTFAVDWFNRRREVDEPQAGLFTEDKRSALGHFVTFAMLLVRSHMELHVPGSGPSNRQFPVATAMLEEVADEQNLSIAGMTAEDHKGLLLRLMYHKDGLFHGAQFHQEYAAPEHTGHSLLYQAHEDPLLSRLKTMLALSQLLGVPLLRWSTPACWFVSSQWAFDELKRRLLLEENEGPINHVKKAALLEDMFLHFDPDIGKLSTRDVEES</sequence>
<protein>
    <recommendedName>
        <fullName evidence="4">F-box domain-containing protein</fullName>
    </recommendedName>
</protein>
<comment type="caution">
    <text evidence="2">The sequence shown here is derived from an EMBL/GenBank/DDBJ whole genome shotgun (WGS) entry which is preliminary data.</text>
</comment>
<accession>A0A8H6RQI7</accession>
<dbReference type="OrthoDB" id="3638396at2759"/>
<evidence type="ECO:0000256" key="1">
    <source>
        <dbReference type="SAM" id="MobiDB-lite"/>
    </source>
</evidence>
<evidence type="ECO:0008006" key="4">
    <source>
        <dbReference type="Google" id="ProtNLM"/>
    </source>
</evidence>
<dbReference type="AlphaFoldDB" id="A0A8H6RQI7"/>
<name>A0A8H6RQI7_9PEZI</name>
<gene>
    <name evidence="2" type="ORF">HII31_04226</name>
</gene>
<evidence type="ECO:0000313" key="2">
    <source>
        <dbReference type="EMBL" id="KAF7194421.1"/>
    </source>
</evidence>
<proteinExistence type="predicted"/>
<organism evidence="2 3">
    <name type="scientific">Pseudocercospora fuligena</name>
    <dbReference type="NCBI Taxonomy" id="685502"/>
    <lineage>
        <taxon>Eukaryota</taxon>
        <taxon>Fungi</taxon>
        <taxon>Dikarya</taxon>
        <taxon>Ascomycota</taxon>
        <taxon>Pezizomycotina</taxon>
        <taxon>Dothideomycetes</taxon>
        <taxon>Dothideomycetidae</taxon>
        <taxon>Mycosphaerellales</taxon>
        <taxon>Mycosphaerellaceae</taxon>
        <taxon>Pseudocercospora</taxon>
    </lineage>
</organism>